<evidence type="ECO:0000313" key="1">
    <source>
        <dbReference type="EMBL" id="KKK84503.1"/>
    </source>
</evidence>
<organism evidence="1">
    <name type="scientific">marine sediment metagenome</name>
    <dbReference type="NCBI Taxonomy" id="412755"/>
    <lineage>
        <taxon>unclassified sequences</taxon>
        <taxon>metagenomes</taxon>
        <taxon>ecological metagenomes</taxon>
    </lineage>
</organism>
<gene>
    <name evidence="1" type="ORF">LCGC14_2782700</name>
</gene>
<reference evidence="1" key="1">
    <citation type="journal article" date="2015" name="Nature">
        <title>Complex archaea that bridge the gap between prokaryotes and eukaryotes.</title>
        <authorList>
            <person name="Spang A."/>
            <person name="Saw J.H."/>
            <person name="Jorgensen S.L."/>
            <person name="Zaremba-Niedzwiedzka K."/>
            <person name="Martijn J."/>
            <person name="Lind A.E."/>
            <person name="van Eijk R."/>
            <person name="Schleper C."/>
            <person name="Guy L."/>
            <person name="Ettema T.J."/>
        </authorList>
    </citation>
    <scope>NUCLEOTIDE SEQUENCE</scope>
</reference>
<sequence length="113" mass="12642">MNGHTQDVLDYLGAPIPDEEEWLSYECKLNRRTKTAPQIRPKEWCGGLHREDRRLVHGTALSWSVPSSRRRDCAPGLGACQRGLGGTPNPGGDVHYSLGRCLGHDDRHEGKRQ</sequence>
<dbReference type="EMBL" id="LAZR01051746">
    <property type="protein sequence ID" value="KKK84503.1"/>
    <property type="molecule type" value="Genomic_DNA"/>
</dbReference>
<name>A0A0F8YSU4_9ZZZZ</name>
<accession>A0A0F8YSU4</accession>
<proteinExistence type="predicted"/>
<protein>
    <submittedName>
        <fullName evidence="1">Uncharacterized protein</fullName>
    </submittedName>
</protein>
<dbReference type="AlphaFoldDB" id="A0A0F8YSU4"/>
<comment type="caution">
    <text evidence="1">The sequence shown here is derived from an EMBL/GenBank/DDBJ whole genome shotgun (WGS) entry which is preliminary data.</text>
</comment>